<proteinExistence type="inferred from homology"/>
<dbReference type="Gene3D" id="1.20.1440.20">
    <property type="entry name" value="LemA-like domain"/>
    <property type="match status" value="1"/>
</dbReference>
<evidence type="ECO:0000313" key="7">
    <source>
        <dbReference type="EMBL" id="QIL02870.1"/>
    </source>
</evidence>
<evidence type="ECO:0000256" key="6">
    <source>
        <dbReference type="SAM" id="SignalP"/>
    </source>
</evidence>
<keyword evidence="8" id="KW-1185">Reference proteome</keyword>
<dbReference type="GO" id="GO:0016020">
    <property type="term" value="C:membrane"/>
    <property type="evidence" value="ECO:0007669"/>
    <property type="project" value="UniProtKB-SubCell"/>
</dbReference>
<dbReference type="EMBL" id="CP049871">
    <property type="protein sequence ID" value="QIL02870.1"/>
    <property type="molecule type" value="Genomic_DNA"/>
</dbReference>
<name>A0A6G7ZPP2_9SPHN</name>
<evidence type="ECO:0000256" key="3">
    <source>
        <dbReference type="ARBA" id="ARBA00022692"/>
    </source>
</evidence>
<feature type="signal peptide" evidence="6">
    <location>
        <begin position="1"/>
        <end position="19"/>
    </location>
</feature>
<keyword evidence="4" id="KW-1133">Transmembrane helix</keyword>
<feature type="chain" id="PRO_5026317144" evidence="6">
    <location>
        <begin position="20"/>
        <end position="200"/>
    </location>
</feature>
<reference evidence="7 8" key="1">
    <citation type="submission" date="2020-03" db="EMBL/GenBank/DDBJ databases">
        <title>Sphingomonas sp. nov., isolated from fish.</title>
        <authorList>
            <person name="Hyun D.-W."/>
            <person name="Bae J.-W."/>
        </authorList>
    </citation>
    <scope>NUCLEOTIDE SEQUENCE [LARGE SCALE GENOMIC DNA]</scope>
    <source>
        <strain evidence="7 8">HDW15C</strain>
    </source>
</reference>
<evidence type="ECO:0000256" key="2">
    <source>
        <dbReference type="ARBA" id="ARBA00008854"/>
    </source>
</evidence>
<comment type="subcellular location">
    <subcellularLocation>
        <location evidence="1">Membrane</location>
        <topology evidence="1">Single-pass membrane protein</topology>
    </subcellularLocation>
</comment>
<evidence type="ECO:0000256" key="5">
    <source>
        <dbReference type="ARBA" id="ARBA00023136"/>
    </source>
</evidence>
<keyword evidence="3" id="KW-0812">Transmembrane</keyword>
<dbReference type="KEGG" id="ssin:G7078_08785"/>
<dbReference type="InterPro" id="IPR007156">
    <property type="entry name" value="MamQ_LemA"/>
</dbReference>
<keyword evidence="6" id="KW-0732">Signal</keyword>
<dbReference type="PANTHER" id="PTHR34478">
    <property type="entry name" value="PROTEIN LEMA"/>
    <property type="match status" value="1"/>
</dbReference>
<keyword evidence="5" id="KW-0472">Membrane</keyword>
<dbReference type="RefSeq" id="WP_166095151.1">
    <property type="nucleotide sequence ID" value="NZ_CP049871.1"/>
</dbReference>
<dbReference type="SUPFAM" id="SSF140478">
    <property type="entry name" value="LemA-like"/>
    <property type="match status" value="1"/>
</dbReference>
<evidence type="ECO:0000256" key="1">
    <source>
        <dbReference type="ARBA" id="ARBA00004167"/>
    </source>
</evidence>
<dbReference type="InterPro" id="IPR023353">
    <property type="entry name" value="LemA-like_dom_sf"/>
</dbReference>
<sequence>MTVLRRFGLLAPLAAFSLAGCGINSIPTAEEQVNAEFANLQAEYQRRNDVIGNLVETVKGAAGSEEKILTQVTEARSRATSATLTPAQLSDPAAVKRFNDAQASLSGARSLLGTVIMERYPQLQSQQRFGDLMVALEGTENRIRTQRRDYNEAVRQYNTRIRTFPDAIGAKIFYGAKPKVPFEAEAGAQDAPKVDFNTGG</sequence>
<evidence type="ECO:0000313" key="8">
    <source>
        <dbReference type="Proteomes" id="UP000502502"/>
    </source>
</evidence>
<dbReference type="PANTHER" id="PTHR34478:SF2">
    <property type="entry name" value="MEMBRANE PROTEIN"/>
    <property type="match status" value="1"/>
</dbReference>
<evidence type="ECO:0000256" key="4">
    <source>
        <dbReference type="ARBA" id="ARBA00022989"/>
    </source>
</evidence>
<comment type="similarity">
    <text evidence="2">Belongs to the LemA family.</text>
</comment>
<dbReference type="Pfam" id="PF04011">
    <property type="entry name" value="LemA"/>
    <property type="match status" value="1"/>
</dbReference>
<accession>A0A6G7ZPP2</accession>
<protein>
    <submittedName>
        <fullName evidence="7">LemA family protein</fullName>
    </submittedName>
</protein>
<gene>
    <name evidence="7" type="ORF">G7078_08785</name>
</gene>
<organism evidence="7 8">
    <name type="scientific">Sphingomonas sinipercae</name>
    <dbReference type="NCBI Taxonomy" id="2714944"/>
    <lineage>
        <taxon>Bacteria</taxon>
        <taxon>Pseudomonadati</taxon>
        <taxon>Pseudomonadota</taxon>
        <taxon>Alphaproteobacteria</taxon>
        <taxon>Sphingomonadales</taxon>
        <taxon>Sphingomonadaceae</taxon>
        <taxon>Sphingomonas</taxon>
    </lineage>
</organism>
<dbReference type="Proteomes" id="UP000502502">
    <property type="component" value="Chromosome"/>
</dbReference>
<dbReference type="PROSITE" id="PS51257">
    <property type="entry name" value="PROKAR_LIPOPROTEIN"/>
    <property type="match status" value="1"/>
</dbReference>
<dbReference type="AlphaFoldDB" id="A0A6G7ZPP2"/>